<dbReference type="Proteomes" id="UP000830671">
    <property type="component" value="Chromosome 5"/>
</dbReference>
<evidence type="ECO:0000313" key="4">
    <source>
        <dbReference type="Proteomes" id="UP000830671"/>
    </source>
</evidence>
<keyword evidence="4" id="KW-1185">Reference proteome</keyword>
<evidence type="ECO:0000313" key="3">
    <source>
        <dbReference type="EMBL" id="UQC84505.1"/>
    </source>
</evidence>
<sequence>MVPVPDIFSGNRGTMQTSTARELQREGIDAHAGVRHARRENSRIMTDSRYITLRMHTSCRPALQSTCITHPLAGGEEQTQGRDTRLGAKTSLLDSFIASPPPPSISFPIYRACLPKCFAGEQTRSKTCMAMRPAPCAFPARPKTRKLAADLLQEGIHKQRAPRSDPAAATPRRISKVAASHPRPLSPKFPRGSGKRRRPSTVHSTIRASRTAGAVGHLLNYKPALMIINSQDKSQRAPNYLTPAPSSHQPHHDGAILNGSPGRLHTDTNSTSEHQVDMFPPPFLRKGTCPAQRVSASVMKHGACRVYRLFAKNFQALWRPGPCQDRRKTVFAGDNRARSVGGDIFKKGTPFRSRELCERWGDRKYGIILPVRGEHTDLHTGDFPSKVHTYRQLQSFADPEENPPDVPVLWMVAAPAGMSMGAVMVGTCPSFIFPFTFARIRPRTRYIYRVRTGKREQGEILDRTSIPRKEEFLGRSFMDMNSKGYKVQKNVARECQTRTGLQA</sequence>
<dbReference type="EMBL" id="CP019477">
    <property type="protein sequence ID" value="UQC84505.1"/>
    <property type="molecule type" value="Genomic_DNA"/>
</dbReference>
<feature type="region of interest" description="Disordered" evidence="1">
    <location>
        <begin position="243"/>
        <end position="273"/>
    </location>
</feature>
<evidence type="ECO:0000256" key="2">
    <source>
        <dbReference type="SAM" id="Phobius"/>
    </source>
</evidence>
<gene>
    <name evidence="3" type="ORF">CLUP02_10002</name>
</gene>
<evidence type="ECO:0000256" key="1">
    <source>
        <dbReference type="SAM" id="MobiDB-lite"/>
    </source>
</evidence>
<proteinExistence type="predicted"/>
<keyword evidence="2" id="KW-0472">Membrane</keyword>
<feature type="transmembrane region" description="Helical" evidence="2">
    <location>
        <begin position="408"/>
        <end position="435"/>
    </location>
</feature>
<name>A0A9Q8SWQ1_9PEZI</name>
<organism evidence="3 4">
    <name type="scientific">Colletotrichum lupini</name>
    <dbReference type="NCBI Taxonomy" id="145971"/>
    <lineage>
        <taxon>Eukaryota</taxon>
        <taxon>Fungi</taxon>
        <taxon>Dikarya</taxon>
        <taxon>Ascomycota</taxon>
        <taxon>Pezizomycotina</taxon>
        <taxon>Sordariomycetes</taxon>
        <taxon>Hypocreomycetidae</taxon>
        <taxon>Glomerellales</taxon>
        <taxon>Glomerellaceae</taxon>
        <taxon>Colletotrichum</taxon>
        <taxon>Colletotrichum acutatum species complex</taxon>
    </lineage>
</organism>
<accession>A0A9Q8SWQ1</accession>
<keyword evidence="2" id="KW-1133">Transmembrane helix</keyword>
<reference evidence="3" key="1">
    <citation type="journal article" date="2021" name="Mol. Plant Microbe Interact.">
        <title>Complete Genome Sequence of the Plant-Pathogenic Fungus Colletotrichum lupini.</title>
        <authorList>
            <person name="Baroncelli R."/>
            <person name="Pensec F."/>
            <person name="Da Lio D."/>
            <person name="Boufleur T."/>
            <person name="Vicente I."/>
            <person name="Sarrocco S."/>
            <person name="Picot A."/>
            <person name="Baraldi E."/>
            <person name="Sukno S."/>
            <person name="Thon M."/>
            <person name="Le Floch G."/>
        </authorList>
    </citation>
    <scope>NUCLEOTIDE SEQUENCE</scope>
    <source>
        <strain evidence="3">IMI 504893</strain>
    </source>
</reference>
<feature type="compositionally biased region" description="Polar residues" evidence="1">
    <location>
        <begin position="11"/>
        <end position="21"/>
    </location>
</feature>
<protein>
    <submittedName>
        <fullName evidence="3">Uncharacterized protein</fullName>
    </submittedName>
</protein>
<keyword evidence="2" id="KW-0812">Transmembrane</keyword>
<dbReference type="GeneID" id="73343988"/>
<feature type="region of interest" description="Disordered" evidence="1">
    <location>
        <begin position="154"/>
        <end position="207"/>
    </location>
</feature>
<dbReference type="AlphaFoldDB" id="A0A9Q8SWQ1"/>
<feature type="region of interest" description="Disordered" evidence="1">
    <location>
        <begin position="1"/>
        <end position="21"/>
    </location>
</feature>
<dbReference type="RefSeq" id="XP_049146122.1">
    <property type="nucleotide sequence ID" value="XM_049288978.1"/>
</dbReference>
<dbReference type="KEGG" id="clup:CLUP02_10002"/>